<dbReference type="InterPro" id="IPR017972">
    <property type="entry name" value="Cyt_P450_CS"/>
</dbReference>
<evidence type="ECO:0000256" key="2">
    <source>
        <dbReference type="RuleBase" id="RU000461"/>
    </source>
</evidence>
<name>A0ABR6Y8Y7_9BURK</name>
<keyword evidence="2" id="KW-0349">Heme</keyword>
<keyword evidence="2" id="KW-0560">Oxidoreductase</keyword>
<sequence>MSSIPVLTLPSHPDPYPAYQWHVSQDKIRFDEDAQCWIVAQFNVVQEVLASSQFVVRPLTAQVPPHIAGSSAGELFSLLIRMNEGEQHRLGKQVLQTSLNQLDLRQLDLLLLDSKIAEVIEDLSGRYDVNKADELNAWIRRLAVSVIAKLYGFSNSELDKICLWIDEFVQCFSPISTPTQLGAASKSAVSLMAAFQNLLSNADSDPDSFLYQLQAEAKVIGWDSSSALCANLIGLLTQSYEASAGLIGNTLIALHHDPVLYTEVKQEPTKLPQLISEVARLDSPVQNTRRFVKNELDMHGVALRTGDCILLLLAAANRDPAANYAPDELLINRRDRRMISFSHGRHTCPGQGLAVRIASAGLHHILKSLAPSSNHQADVFPFAHLYWTYRPSANGRLPVFYTHEKDMS</sequence>
<comment type="caution">
    <text evidence="3">The sequence shown here is derived from an EMBL/GenBank/DDBJ whole genome shotgun (WGS) entry which is preliminary data.</text>
</comment>
<dbReference type="Proteomes" id="UP000624279">
    <property type="component" value="Unassembled WGS sequence"/>
</dbReference>
<evidence type="ECO:0000313" key="3">
    <source>
        <dbReference type="EMBL" id="MBC3873088.1"/>
    </source>
</evidence>
<dbReference type="InterPro" id="IPR002397">
    <property type="entry name" value="Cyt_P450_B"/>
</dbReference>
<keyword evidence="4" id="KW-1185">Reference proteome</keyword>
<evidence type="ECO:0000256" key="1">
    <source>
        <dbReference type="ARBA" id="ARBA00010617"/>
    </source>
</evidence>
<dbReference type="SUPFAM" id="SSF48264">
    <property type="entry name" value="Cytochrome P450"/>
    <property type="match status" value="1"/>
</dbReference>
<keyword evidence="2" id="KW-0503">Monooxygenase</keyword>
<dbReference type="Gene3D" id="1.10.630.10">
    <property type="entry name" value="Cytochrome P450"/>
    <property type="match status" value="1"/>
</dbReference>
<gene>
    <name evidence="3" type="ORF">H8K55_05775</name>
</gene>
<keyword evidence="2" id="KW-0408">Iron</keyword>
<keyword evidence="2" id="KW-0479">Metal-binding</keyword>
<proteinExistence type="inferred from homology"/>
<evidence type="ECO:0000313" key="4">
    <source>
        <dbReference type="Proteomes" id="UP000624279"/>
    </source>
</evidence>
<reference evidence="3 4" key="1">
    <citation type="submission" date="2020-08" db="EMBL/GenBank/DDBJ databases">
        <title>Novel species isolated from subtropical streams in China.</title>
        <authorList>
            <person name="Lu H."/>
        </authorList>
    </citation>
    <scope>NUCLEOTIDE SEQUENCE [LARGE SCALE GENOMIC DNA]</scope>
    <source>
        <strain evidence="3 4">LX15W</strain>
    </source>
</reference>
<dbReference type="EMBL" id="JACOGA010000004">
    <property type="protein sequence ID" value="MBC3873088.1"/>
    <property type="molecule type" value="Genomic_DNA"/>
</dbReference>
<dbReference type="PANTHER" id="PTHR46696:SF1">
    <property type="entry name" value="CYTOCHROME P450 YJIB-RELATED"/>
    <property type="match status" value="1"/>
</dbReference>
<dbReference type="InterPro" id="IPR001128">
    <property type="entry name" value="Cyt_P450"/>
</dbReference>
<dbReference type="CDD" id="cd11036">
    <property type="entry name" value="AknT-like"/>
    <property type="match status" value="1"/>
</dbReference>
<organism evidence="3 4">
    <name type="scientific">Undibacterium flavidum</name>
    <dbReference type="NCBI Taxonomy" id="2762297"/>
    <lineage>
        <taxon>Bacteria</taxon>
        <taxon>Pseudomonadati</taxon>
        <taxon>Pseudomonadota</taxon>
        <taxon>Betaproteobacteria</taxon>
        <taxon>Burkholderiales</taxon>
        <taxon>Oxalobacteraceae</taxon>
        <taxon>Undibacterium</taxon>
    </lineage>
</organism>
<protein>
    <submittedName>
        <fullName evidence="3">Cytochrome P450</fullName>
    </submittedName>
</protein>
<accession>A0ABR6Y8Y7</accession>
<dbReference type="PANTHER" id="PTHR46696">
    <property type="entry name" value="P450, PUTATIVE (EUROFUNG)-RELATED"/>
    <property type="match status" value="1"/>
</dbReference>
<comment type="similarity">
    <text evidence="1 2">Belongs to the cytochrome P450 family.</text>
</comment>
<dbReference type="PRINTS" id="PR00359">
    <property type="entry name" value="BP450"/>
</dbReference>
<dbReference type="InterPro" id="IPR036396">
    <property type="entry name" value="Cyt_P450_sf"/>
</dbReference>
<dbReference type="PROSITE" id="PS00086">
    <property type="entry name" value="CYTOCHROME_P450"/>
    <property type="match status" value="1"/>
</dbReference>
<dbReference type="Pfam" id="PF00067">
    <property type="entry name" value="p450"/>
    <property type="match status" value="1"/>
</dbReference>
<dbReference type="RefSeq" id="WP_186941126.1">
    <property type="nucleotide sequence ID" value="NZ_JACOGA010000004.1"/>
</dbReference>